<dbReference type="AlphaFoldDB" id="A0A2X1PHW1"/>
<keyword evidence="2" id="KW-0812">Transmembrane</keyword>
<dbReference type="Proteomes" id="UP000249936">
    <property type="component" value="Unassembled WGS sequence"/>
</dbReference>
<dbReference type="EMBL" id="UASK01000004">
    <property type="protein sequence ID" value="SPX41151.1"/>
    <property type="molecule type" value="Genomic_DNA"/>
</dbReference>
<evidence type="ECO:0000313" key="6">
    <source>
        <dbReference type="Proteomes" id="UP000249936"/>
    </source>
</evidence>
<proteinExistence type="predicted"/>
<evidence type="ECO:0000256" key="4">
    <source>
        <dbReference type="ARBA" id="ARBA00023136"/>
    </source>
</evidence>
<keyword evidence="3" id="KW-1133">Transmembrane helix</keyword>
<name>A0A2X1PHW1_HAEIF</name>
<evidence type="ECO:0000256" key="3">
    <source>
        <dbReference type="ARBA" id="ARBA00022989"/>
    </source>
</evidence>
<accession>A0A2X1PHW1</accession>
<dbReference type="GO" id="GO:0016020">
    <property type="term" value="C:membrane"/>
    <property type="evidence" value="ECO:0007669"/>
    <property type="project" value="UniProtKB-SubCell"/>
</dbReference>
<keyword evidence="4" id="KW-0472">Membrane</keyword>
<evidence type="ECO:0000256" key="1">
    <source>
        <dbReference type="ARBA" id="ARBA00004141"/>
    </source>
</evidence>
<dbReference type="Gene3D" id="1.10.3720.10">
    <property type="entry name" value="MetI-like"/>
    <property type="match status" value="1"/>
</dbReference>
<sequence length="60" mass="6890">MVLMEFAIAQILAFAPISFMILDGALKSVHPSIEEASYTLRANRYSNVLSDYFFRYCVQH</sequence>
<gene>
    <name evidence="5" type="ORF">NCTC11872_00746</name>
</gene>
<reference evidence="5 6" key="1">
    <citation type="submission" date="2018-06" db="EMBL/GenBank/DDBJ databases">
        <authorList>
            <consortium name="Pathogen Informatics"/>
            <person name="Doyle S."/>
        </authorList>
    </citation>
    <scope>NUCLEOTIDE SEQUENCE [LARGE SCALE GENOMIC DNA]</scope>
    <source>
        <strain evidence="5 6">NCTC11872</strain>
    </source>
</reference>
<dbReference type="InterPro" id="IPR035906">
    <property type="entry name" value="MetI-like_sf"/>
</dbReference>
<protein>
    <submittedName>
        <fullName evidence="5">Ferric transport system permease protein FbpB</fullName>
    </submittedName>
</protein>
<comment type="subcellular location">
    <subcellularLocation>
        <location evidence="1">Membrane</location>
        <topology evidence="1">Multi-pass membrane protein</topology>
    </subcellularLocation>
</comment>
<evidence type="ECO:0000256" key="2">
    <source>
        <dbReference type="ARBA" id="ARBA00022692"/>
    </source>
</evidence>
<organism evidence="5 6">
    <name type="scientific">Haemophilus influenzae</name>
    <dbReference type="NCBI Taxonomy" id="727"/>
    <lineage>
        <taxon>Bacteria</taxon>
        <taxon>Pseudomonadati</taxon>
        <taxon>Pseudomonadota</taxon>
        <taxon>Gammaproteobacteria</taxon>
        <taxon>Pasteurellales</taxon>
        <taxon>Pasteurellaceae</taxon>
        <taxon>Haemophilus</taxon>
    </lineage>
</organism>
<dbReference type="SUPFAM" id="SSF161098">
    <property type="entry name" value="MetI-like"/>
    <property type="match status" value="1"/>
</dbReference>
<evidence type="ECO:0000313" key="5">
    <source>
        <dbReference type="EMBL" id="SPX41151.1"/>
    </source>
</evidence>